<dbReference type="RefSeq" id="XP_024585038.1">
    <property type="nucleotide sequence ID" value="XM_024719772.1"/>
</dbReference>
<accession>A0A0P1B3K4</accession>
<dbReference type="OrthoDB" id="119163at2759"/>
<dbReference type="Proteomes" id="UP000054928">
    <property type="component" value="Unassembled WGS sequence"/>
</dbReference>
<keyword evidence="1" id="KW-0732">Signal</keyword>
<dbReference type="EMBL" id="CCYD01002939">
    <property type="protein sequence ID" value="CEG48669.1"/>
    <property type="molecule type" value="Genomic_DNA"/>
</dbReference>
<feature type="signal peptide" evidence="1">
    <location>
        <begin position="1"/>
        <end position="23"/>
    </location>
</feature>
<name>A0A0P1B3K4_PLAHL</name>
<evidence type="ECO:0000313" key="2">
    <source>
        <dbReference type="EMBL" id="CEG48669.1"/>
    </source>
</evidence>
<reference evidence="3" key="1">
    <citation type="submission" date="2014-09" db="EMBL/GenBank/DDBJ databases">
        <authorList>
            <person name="Sharma Rahul"/>
            <person name="Thines Marco"/>
        </authorList>
    </citation>
    <scope>NUCLEOTIDE SEQUENCE [LARGE SCALE GENOMIC DNA]</scope>
</reference>
<protein>
    <submittedName>
        <fullName evidence="2">Thioredoxin reductase 1</fullName>
    </submittedName>
</protein>
<feature type="chain" id="PRO_5006059156" evidence="1">
    <location>
        <begin position="24"/>
        <end position="159"/>
    </location>
</feature>
<evidence type="ECO:0000256" key="1">
    <source>
        <dbReference type="SAM" id="SignalP"/>
    </source>
</evidence>
<keyword evidence="3" id="KW-1185">Reference proteome</keyword>
<dbReference type="GeneID" id="36401535"/>
<dbReference type="AlphaFoldDB" id="A0A0P1B3K4"/>
<sequence length="159" mass="17520">MDSAKCTCVLLLLFGQLFDCIYGYRRLEAGLGEGQVVLYPAPFYVVDGLDFQGMALAYLEEQGINTSIEVQSWMKDHAYNSLRAMLDDDMLYKAIRWMVLARSTTACVGIHVSLCGTGLESSTSKGFIHGKSTKTASTSVIKALVSRKETRSRTSVNTQ</sequence>
<evidence type="ECO:0000313" key="3">
    <source>
        <dbReference type="Proteomes" id="UP000054928"/>
    </source>
</evidence>
<organism evidence="2 3">
    <name type="scientific">Plasmopara halstedii</name>
    <name type="common">Downy mildew of sunflower</name>
    <dbReference type="NCBI Taxonomy" id="4781"/>
    <lineage>
        <taxon>Eukaryota</taxon>
        <taxon>Sar</taxon>
        <taxon>Stramenopiles</taxon>
        <taxon>Oomycota</taxon>
        <taxon>Peronosporomycetes</taxon>
        <taxon>Peronosporales</taxon>
        <taxon>Peronosporaceae</taxon>
        <taxon>Plasmopara</taxon>
    </lineage>
</organism>
<proteinExistence type="predicted"/>